<feature type="chain" id="PRO_5040486946" evidence="1">
    <location>
        <begin position="24"/>
        <end position="553"/>
    </location>
</feature>
<sequence>MFSTNKHSMKLILKMMLLAFTSSQVPMYLTRDALLNRCKQFAISDDDCMNSTYLPLKEYNAYLNSFNVPVIKDDYCNEGKCIAVIYKDENKCTKCTDKNCMSTCKKVIHTDTTPKQPVQIITQPQHTNTQPQHNIITITKELTRTIDIPKTTTKIDTISIVSSSVNVVTIVSSVPTTSIVTVTKTDISTLKKVSTTTSTSTSSIQVPTVKIVTVTKDIEPVRAKESINLPEKENINLSVPSIKPSVHIPKTTSHPQTNIVTVTREVPTTITVDRPLTLYREVTTTFTSEVPIVNYKVTTFTKKLLSTIERFSTVTTTEKVYLTESIPLTSISTTTLISTITATSTAMSTIIDISKDIPKDIPKDTPKDTPKDIPKEISVTVAPKDTTNLIDQLINKKQEVSISPTVKIKTVFSTISTTVSTTISKTISKTITKEPLTKISTVFSSTVSTSTVSPKIPVDSESKKEDDSVDKLIPLLKELLSKEDKSTKKKKRKNKAINPQTAVELKKPKTVVHTIYSRRKKQKCVKKKTKCIDCDSTCEDSSDLLQGLFEKKK</sequence>
<name>A0A9P6KZW6_9MICR</name>
<proteinExistence type="predicted"/>
<protein>
    <submittedName>
        <fullName evidence="2">Uncharacterized protein</fullName>
    </submittedName>
</protein>
<gene>
    <name evidence="2" type="ORF">NGRA_0712</name>
</gene>
<evidence type="ECO:0000313" key="2">
    <source>
        <dbReference type="EMBL" id="KAF9764242.1"/>
    </source>
</evidence>
<dbReference type="Proteomes" id="UP000740883">
    <property type="component" value="Unassembled WGS sequence"/>
</dbReference>
<comment type="caution">
    <text evidence="2">The sequence shown here is derived from an EMBL/GenBank/DDBJ whole genome shotgun (WGS) entry which is preliminary data.</text>
</comment>
<evidence type="ECO:0000313" key="3">
    <source>
        <dbReference type="Proteomes" id="UP000740883"/>
    </source>
</evidence>
<accession>A0A9P6KZW6</accession>
<keyword evidence="1" id="KW-0732">Signal</keyword>
<dbReference type="EMBL" id="SBJO01000031">
    <property type="protein sequence ID" value="KAF9764242.1"/>
    <property type="molecule type" value="Genomic_DNA"/>
</dbReference>
<dbReference type="AlphaFoldDB" id="A0A9P6KZW6"/>
<dbReference type="OrthoDB" id="2196395at2759"/>
<keyword evidence="3" id="KW-1185">Reference proteome</keyword>
<reference evidence="2 3" key="1">
    <citation type="journal article" date="2020" name="Genome Biol. Evol.">
        <title>Comparative genomics of strictly vertically transmitted, feminizing microsporidia endosymbionts of amphipod crustaceans.</title>
        <authorList>
            <person name="Cormier A."/>
            <person name="Chebbi M.A."/>
            <person name="Giraud I."/>
            <person name="Wattier R."/>
            <person name="Teixeira M."/>
            <person name="Gilbert C."/>
            <person name="Rigaud T."/>
            <person name="Cordaux R."/>
        </authorList>
    </citation>
    <scope>NUCLEOTIDE SEQUENCE [LARGE SCALE GENOMIC DNA]</scope>
    <source>
        <strain evidence="2 3">Ou3-Ou53</strain>
    </source>
</reference>
<evidence type="ECO:0000256" key="1">
    <source>
        <dbReference type="SAM" id="SignalP"/>
    </source>
</evidence>
<feature type="signal peptide" evidence="1">
    <location>
        <begin position="1"/>
        <end position="23"/>
    </location>
</feature>
<organism evidence="2 3">
    <name type="scientific">Nosema granulosis</name>
    <dbReference type="NCBI Taxonomy" id="83296"/>
    <lineage>
        <taxon>Eukaryota</taxon>
        <taxon>Fungi</taxon>
        <taxon>Fungi incertae sedis</taxon>
        <taxon>Microsporidia</taxon>
        <taxon>Nosematidae</taxon>
        <taxon>Nosema</taxon>
    </lineage>
</organism>